<accession>A0A8S5VHC7</accession>
<feature type="coiled-coil region" evidence="1">
    <location>
        <begin position="15"/>
        <end position="42"/>
    </location>
</feature>
<reference evidence="2" key="1">
    <citation type="journal article" date="2021" name="Proc. Natl. Acad. Sci. U.S.A.">
        <title>A Catalog of Tens of Thousands of Viruses from Human Metagenomes Reveals Hidden Associations with Chronic Diseases.</title>
        <authorList>
            <person name="Tisza M.J."/>
            <person name="Buck C.B."/>
        </authorList>
    </citation>
    <scope>NUCLEOTIDE SEQUENCE</scope>
    <source>
        <strain evidence="2">CtkfK18</strain>
    </source>
</reference>
<dbReference type="EMBL" id="BK016265">
    <property type="protein sequence ID" value="DAG05991.1"/>
    <property type="molecule type" value="Genomic_DNA"/>
</dbReference>
<keyword evidence="1" id="KW-0175">Coiled coil</keyword>
<organism evidence="2">
    <name type="scientific">Myoviridae sp. ctkfK18</name>
    <dbReference type="NCBI Taxonomy" id="2825165"/>
    <lineage>
        <taxon>Viruses</taxon>
        <taxon>Duplodnaviria</taxon>
        <taxon>Heunggongvirae</taxon>
        <taxon>Uroviricota</taxon>
        <taxon>Caudoviricetes</taxon>
    </lineage>
</organism>
<dbReference type="PROSITE" id="PS51257">
    <property type="entry name" value="PROKAR_LIPOPROTEIN"/>
    <property type="match status" value="1"/>
</dbReference>
<evidence type="ECO:0008006" key="3">
    <source>
        <dbReference type="Google" id="ProtNLM"/>
    </source>
</evidence>
<protein>
    <recommendedName>
        <fullName evidence="3">Lipoprotein</fullName>
    </recommendedName>
</protein>
<evidence type="ECO:0000256" key="1">
    <source>
        <dbReference type="SAM" id="Coils"/>
    </source>
</evidence>
<evidence type="ECO:0000313" key="2">
    <source>
        <dbReference type="EMBL" id="DAG05991.1"/>
    </source>
</evidence>
<sequence>MKKILVLLGLCGMLVACNNGEVEALKKELEEVRTENLELKAFLGSSDGPNYSMEDIEKISKGEEVAWKDGESDYDKVRDSVMSGSDGLIPQDLDVETYSKNLTWEIGDAGEGADPMGHHYYTRFAETGNKVYIELDTDMKINGQVAYTVVPSDTTLNGSKVLLILERK</sequence>
<proteinExistence type="predicted"/>
<name>A0A8S5VHC7_9CAUD</name>